<sequence>MHTGTKTLLFGHISCCVMKQKLKCLATLTIVALLEKKIKFHKPENTIPDVKQRGGSIMPCECFAGVTDKLNQIDGIMKKYYSQSFSTTYSIVGHGGAGVYLQQSMGRRHGTPWTGCHSIAGQHTNNHAHTHPYKAI</sequence>
<reference evidence="1 2" key="1">
    <citation type="submission" date="2021-06" db="EMBL/GenBank/DDBJ databases">
        <authorList>
            <person name="Palmer J.M."/>
        </authorList>
    </citation>
    <scope>NUCLEOTIDE SEQUENCE [LARGE SCALE GENOMIC DNA]</scope>
    <source>
        <strain evidence="2">if_2019</strain>
        <tissue evidence="1">Muscle</tissue>
    </source>
</reference>
<evidence type="ECO:0000313" key="1">
    <source>
        <dbReference type="EMBL" id="MEQ2247702.1"/>
    </source>
</evidence>
<dbReference type="EMBL" id="JAHRIQ010082011">
    <property type="protein sequence ID" value="MEQ2247702.1"/>
    <property type="molecule type" value="Genomic_DNA"/>
</dbReference>
<gene>
    <name evidence="1" type="ORF">ILYODFUR_011904</name>
</gene>
<organism evidence="1 2">
    <name type="scientific">Ilyodon furcidens</name>
    <name type="common">goldbreast splitfin</name>
    <dbReference type="NCBI Taxonomy" id="33524"/>
    <lineage>
        <taxon>Eukaryota</taxon>
        <taxon>Metazoa</taxon>
        <taxon>Chordata</taxon>
        <taxon>Craniata</taxon>
        <taxon>Vertebrata</taxon>
        <taxon>Euteleostomi</taxon>
        <taxon>Actinopterygii</taxon>
        <taxon>Neopterygii</taxon>
        <taxon>Teleostei</taxon>
        <taxon>Neoteleostei</taxon>
        <taxon>Acanthomorphata</taxon>
        <taxon>Ovalentaria</taxon>
        <taxon>Atherinomorphae</taxon>
        <taxon>Cyprinodontiformes</taxon>
        <taxon>Goodeidae</taxon>
        <taxon>Ilyodon</taxon>
    </lineage>
</organism>
<keyword evidence="2" id="KW-1185">Reference proteome</keyword>
<evidence type="ECO:0000313" key="2">
    <source>
        <dbReference type="Proteomes" id="UP001482620"/>
    </source>
</evidence>
<dbReference type="Proteomes" id="UP001482620">
    <property type="component" value="Unassembled WGS sequence"/>
</dbReference>
<comment type="caution">
    <text evidence="1">The sequence shown here is derived from an EMBL/GenBank/DDBJ whole genome shotgun (WGS) entry which is preliminary data.</text>
</comment>
<proteinExistence type="predicted"/>
<protein>
    <submittedName>
        <fullName evidence="1">Uncharacterized protein</fullName>
    </submittedName>
</protein>
<accession>A0ABV0UV28</accession>
<name>A0ABV0UV28_9TELE</name>